<evidence type="ECO:0000256" key="2">
    <source>
        <dbReference type="ARBA" id="ARBA00012980"/>
    </source>
</evidence>
<dbReference type="InterPro" id="IPR018095">
    <property type="entry name" value="Thymidylate_kin_CS"/>
</dbReference>
<evidence type="ECO:0000256" key="1">
    <source>
        <dbReference type="ARBA" id="ARBA00009776"/>
    </source>
</evidence>
<dbReference type="Pfam" id="PF02223">
    <property type="entry name" value="Thymidylate_kin"/>
    <property type="match status" value="1"/>
</dbReference>
<comment type="catalytic activity">
    <reaction evidence="9 11">
        <text>dTMP + ATP = dTDP + ADP</text>
        <dbReference type="Rhea" id="RHEA:13517"/>
        <dbReference type="ChEBI" id="CHEBI:30616"/>
        <dbReference type="ChEBI" id="CHEBI:58369"/>
        <dbReference type="ChEBI" id="CHEBI:63528"/>
        <dbReference type="ChEBI" id="CHEBI:456216"/>
        <dbReference type="EC" id="2.7.4.9"/>
    </reaction>
</comment>
<evidence type="ECO:0000313" key="16">
    <source>
        <dbReference type="Proteomes" id="UP001321249"/>
    </source>
</evidence>
<reference evidence="15 16" key="1">
    <citation type="submission" date="2019-11" db="EMBL/GenBank/DDBJ databases">
        <authorList>
            <person name="Cho J.-C."/>
        </authorList>
    </citation>
    <scope>NUCLEOTIDE SEQUENCE [LARGE SCALE GENOMIC DNA]</scope>
    <source>
        <strain evidence="14 15">JH1073</strain>
        <strain evidence="13 16">JH702</strain>
    </source>
</reference>
<dbReference type="RefSeq" id="WP_342825861.1">
    <property type="nucleotide sequence ID" value="NZ_CP046146.1"/>
</dbReference>
<dbReference type="FunFam" id="3.40.50.300:FF:000225">
    <property type="entry name" value="Thymidylate kinase"/>
    <property type="match status" value="1"/>
</dbReference>
<evidence type="ECO:0000313" key="13">
    <source>
        <dbReference type="EMBL" id="MDG0867467.1"/>
    </source>
</evidence>
<accession>A0AAJ5ZK10</accession>
<evidence type="ECO:0000259" key="12">
    <source>
        <dbReference type="Pfam" id="PF02223"/>
    </source>
</evidence>
<dbReference type="SUPFAM" id="SSF52540">
    <property type="entry name" value="P-loop containing nucleoside triphosphate hydrolases"/>
    <property type="match status" value="1"/>
</dbReference>
<evidence type="ECO:0000256" key="5">
    <source>
        <dbReference type="ARBA" id="ARBA00022727"/>
    </source>
</evidence>
<evidence type="ECO:0000256" key="6">
    <source>
        <dbReference type="ARBA" id="ARBA00022741"/>
    </source>
</evidence>
<keyword evidence="6 11" id="KW-0547">Nucleotide-binding</keyword>
<dbReference type="PANTHER" id="PTHR10344:SF4">
    <property type="entry name" value="UMP-CMP KINASE 2, MITOCHONDRIAL"/>
    <property type="match status" value="1"/>
</dbReference>
<dbReference type="InterPro" id="IPR018094">
    <property type="entry name" value="Thymidylate_kinase"/>
</dbReference>
<dbReference type="GO" id="GO:0006235">
    <property type="term" value="P:dTTP biosynthetic process"/>
    <property type="evidence" value="ECO:0007669"/>
    <property type="project" value="UniProtKB-UniRule"/>
</dbReference>
<evidence type="ECO:0000256" key="4">
    <source>
        <dbReference type="ARBA" id="ARBA00022679"/>
    </source>
</evidence>
<feature type="binding site" evidence="11">
    <location>
        <begin position="33"/>
        <end position="40"/>
    </location>
    <ligand>
        <name>ATP</name>
        <dbReference type="ChEBI" id="CHEBI:30616"/>
    </ligand>
</feature>
<dbReference type="CDD" id="cd01672">
    <property type="entry name" value="TMPK"/>
    <property type="match status" value="1"/>
</dbReference>
<dbReference type="EC" id="2.7.4.9" evidence="2 11"/>
<dbReference type="Proteomes" id="UP001321249">
    <property type="component" value="Unassembled WGS sequence"/>
</dbReference>
<proteinExistence type="inferred from homology"/>
<dbReference type="EMBL" id="CP046147">
    <property type="protein sequence ID" value="WFG40156.1"/>
    <property type="molecule type" value="Genomic_DNA"/>
</dbReference>
<dbReference type="GO" id="GO:0006227">
    <property type="term" value="P:dUDP biosynthetic process"/>
    <property type="evidence" value="ECO:0007669"/>
    <property type="project" value="TreeGrafter"/>
</dbReference>
<evidence type="ECO:0000313" key="15">
    <source>
        <dbReference type="Proteomes" id="UP001219901"/>
    </source>
</evidence>
<dbReference type="AlphaFoldDB" id="A0AAJ5ZK10"/>
<keyword evidence="15" id="KW-1185">Reference proteome</keyword>
<dbReference type="InterPro" id="IPR027417">
    <property type="entry name" value="P-loop_NTPase"/>
</dbReference>
<keyword evidence="8 11" id="KW-0067">ATP-binding</keyword>
<dbReference type="PROSITE" id="PS01331">
    <property type="entry name" value="THYMIDYLATE_KINASE"/>
    <property type="match status" value="1"/>
</dbReference>
<dbReference type="InterPro" id="IPR039430">
    <property type="entry name" value="Thymidylate_kin-like_dom"/>
</dbReference>
<comment type="function">
    <text evidence="10 11">Phosphorylation of dTMP to form dTDP in both de novo and salvage pathways of dTTP synthesis.</text>
</comment>
<dbReference type="PANTHER" id="PTHR10344">
    <property type="entry name" value="THYMIDYLATE KINASE"/>
    <property type="match status" value="1"/>
</dbReference>
<dbReference type="GO" id="GO:0005524">
    <property type="term" value="F:ATP binding"/>
    <property type="evidence" value="ECO:0007669"/>
    <property type="project" value="UniProtKB-UniRule"/>
</dbReference>
<dbReference type="NCBIfam" id="TIGR00041">
    <property type="entry name" value="DTMP_kinase"/>
    <property type="match status" value="1"/>
</dbReference>
<dbReference type="EMBL" id="WMBE01000003">
    <property type="protein sequence ID" value="MDG0867467.1"/>
    <property type="molecule type" value="Genomic_DNA"/>
</dbReference>
<keyword evidence="5 11" id="KW-0545">Nucleotide biosynthesis</keyword>
<organism evidence="14 15">
    <name type="scientific">Candidatus Lucifugimonas marina</name>
    <dbReference type="NCBI Taxonomy" id="3038979"/>
    <lineage>
        <taxon>Bacteria</taxon>
        <taxon>Bacillati</taxon>
        <taxon>Chloroflexota</taxon>
        <taxon>Dehalococcoidia</taxon>
        <taxon>SAR202 cluster</taxon>
        <taxon>Candidatus Lucifugimonadales</taxon>
        <taxon>Candidatus Lucifugimonadaceae</taxon>
        <taxon>Candidatus Lucifugimonas</taxon>
    </lineage>
</organism>
<evidence type="ECO:0000313" key="14">
    <source>
        <dbReference type="EMBL" id="WFG40156.1"/>
    </source>
</evidence>
<reference evidence="14" key="2">
    <citation type="journal article" date="2023" name="Nat. Commun.">
        <title>Cultivation of marine bacteria of the SAR202 clade.</title>
        <authorList>
            <person name="Lim Y."/>
            <person name="Seo J.H."/>
            <person name="Giovannoni S.J."/>
            <person name="Kang I."/>
            <person name="Cho J.C."/>
        </authorList>
    </citation>
    <scope>NUCLEOTIDE SEQUENCE</scope>
    <source>
        <strain evidence="14">JH1073</strain>
    </source>
</reference>
<reference evidence="15" key="3">
    <citation type="submission" date="2023-06" db="EMBL/GenBank/DDBJ databases">
        <title>Pangenomics reveal diversification of enzyme families and niche specialization in globally abundant SAR202 bacteria.</title>
        <authorList>
            <person name="Saw J.H.W."/>
        </authorList>
    </citation>
    <scope>NUCLEOTIDE SEQUENCE [LARGE SCALE GENOMIC DNA]</scope>
    <source>
        <strain evidence="15">JH1073</strain>
    </source>
</reference>
<gene>
    <name evidence="11 14" type="primary">tmk</name>
    <name evidence="13" type="ORF">GKO46_10365</name>
    <name evidence="14" type="ORF">GKO48_11175</name>
</gene>
<protein>
    <recommendedName>
        <fullName evidence="3 11">Thymidylate kinase</fullName>
        <ecNumber evidence="2 11">2.7.4.9</ecNumber>
    </recommendedName>
    <alternativeName>
        <fullName evidence="11">dTMP kinase</fullName>
    </alternativeName>
</protein>
<keyword evidence="4 11" id="KW-0808">Transferase</keyword>
<keyword evidence="7 11" id="KW-0418">Kinase</keyword>
<name>A0AAJ5ZK10_9CHLR</name>
<dbReference type="Proteomes" id="UP001219901">
    <property type="component" value="Chromosome"/>
</dbReference>
<dbReference type="Gene3D" id="3.40.50.300">
    <property type="entry name" value="P-loop containing nucleotide triphosphate hydrolases"/>
    <property type="match status" value="1"/>
</dbReference>
<evidence type="ECO:0000256" key="8">
    <source>
        <dbReference type="ARBA" id="ARBA00022840"/>
    </source>
</evidence>
<dbReference type="GO" id="GO:0005829">
    <property type="term" value="C:cytosol"/>
    <property type="evidence" value="ECO:0007669"/>
    <property type="project" value="TreeGrafter"/>
</dbReference>
<feature type="domain" description="Thymidylate kinase-like" evidence="12">
    <location>
        <begin position="31"/>
        <end position="227"/>
    </location>
</feature>
<evidence type="ECO:0000256" key="9">
    <source>
        <dbReference type="ARBA" id="ARBA00048743"/>
    </source>
</evidence>
<comment type="similarity">
    <text evidence="1 11">Belongs to the thymidylate kinase family.</text>
</comment>
<dbReference type="GO" id="GO:0006233">
    <property type="term" value="P:dTDP biosynthetic process"/>
    <property type="evidence" value="ECO:0007669"/>
    <property type="project" value="InterPro"/>
</dbReference>
<evidence type="ECO:0000256" key="3">
    <source>
        <dbReference type="ARBA" id="ARBA00017144"/>
    </source>
</evidence>
<dbReference type="GO" id="GO:0004798">
    <property type="term" value="F:dTMP kinase activity"/>
    <property type="evidence" value="ECO:0007669"/>
    <property type="project" value="UniProtKB-UniRule"/>
</dbReference>
<evidence type="ECO:0000256" key="7">
    <source>
        <dbReference type="ARBA" id="ARBA00022777"/>
    </source>
</evidence>
<sequence length="254" mass="28609">MAGKQQEEMDFGAEAERMQKRTVEGGLLITFEGGEGVGKSTQAERLFHKLQSFGIDTIHCQEPGSSDLGNNVRRWIKRSNSSSPLAETLLFEAARAQLMFETVRPALDRGKVVVLDRYIDSTLAYQGYARGGDLKTIKQLNDIATAGFNPHLTVLLDLDPKLSLARVSNEPDLFSAQDGKAATRVDDEGQRRFEEQPLKFHQNIRKGYLELSKTDPRWCVIKADQAGHRIADAILKRVRRLLIERDIPESLFKR</sequence>
<evidence type="ECO:0000256" key="10">
    <source>
        <dbReference type="ARBA" id="ARBA00057735"/>
    </source>
</evidence>
<evidence type="ECO:0000256" key="11">
    <source>
        <dbReference type="HAMAP-Rule" id="MF_00165"/>
    </source>
</evidence>
<dbReference type="HAMAP" id="MF_00165">
    <property type="entry name" value="Thymidylate_kinase"/>
    <property type="match status" value="1"/>
</dbReference>